<protein>
    <recommendedName>
        <fullName evidence="1">Glucose/Sorbosone dehydrogenase domain-containing protein</fullName>
    </recommendedName>
</protein>
<feature type="domain" description="Glucose/Sorbosone dehydrogenase" evidence="1">
    <location>
        <begin position="174"/>
        <end position="504"/>
    </location>
</feature>
<organism evidence="2">
    <name type="scientific">marine metagenome</name>
    <dbReference type="NCBI Taxonomy" id="408172"/>
    <lineage>
        <taxon>unclassified sequences</taxon>
        <taxon>metagenomes</taxon>
        <taxon>ecological metagenomes</taxon>
    </lineage>
</organism>
<dbReference type="SUPFAM" id="SSF48695">
    <property type="entry name" value="Multiheme cytochromes"/>
    <property type="match status" value="1"/>
</dbReference>
<dbReference type="InterPro" id="IPR011042">
    <property type="entry name" value="6-blade_b-propeller_TolB-like"/>
</dbReference>
<dbReference type="PANTHER" id="PTHR19328:SF75">
    <property type="entry name" value="ALDOSE SUGAR DEHYDROGENASE YLII"/>
    <property type="match status" value="1"/>
</dbReference>
<sequence>MGTLFLMVVQNVRASEADFSFDIDGDGETEALTDGLLVLRYLFGFSGTTLSESAISSSALRTSADDISAYLSTNLEQLDIDSDGETDALTDGLLLLRYLFGFRDDTLIAGALSTSAVRNESSAIETYTSGRIVDTATLFGIDRRSDLASVVLPTDSTEIGSISVSRTFSGLTFDLPVYLAAVPDEDRLIVVEQKGHVYVFENDSEIAIKNAVLDLSDIVLFGGGNDEQGLLGFAFDPDFSTNRYVYVHYSAPNPRRSVISRFRWDAATDTIALDTEKQLLSVTQPYANHNGGMLAFGPLDGYLYIAFGDGGSGGDPDGNGQNGMSLLGTILRIDVHPQDPADAYDIPLDNPFRDNENVRDEIYAMGLRNTWRFSFDRQTGKLWAGDVGQSRLEEIDIVEAGGNYGWCPFEGTERYGDCSTALPDSSFTPPIYEYGRSEGASVTGGYVYRGTQMPSLFGTYVYGDFVSGSVWSLGYSGSSVLFNTAIGTTSQLASFGEGNDAELFLVSRSGEIYGLEESSSSTSFPTTLSMTNIFSDLSTLTPASGFIEYDINVPAYSSGAKARRWLAVPNGSGIDFSSTGRWVYPSGSVLVQHLEMQMDEGDAESLRRLETRVLVRRTGDWAGFTYRWNESQTDAVLVGLRETESLLITGTTGEITGVDYDYLSSSDCLMCHNSAAGFALGAKTRQLNRDFVYPTLTDNQLRTYNHIDLFSTDIRRVSEYEAFNSTPDAREYLDVNCASCHRPGTNTGLALDFRIDTNEADMGVIDVAPIRGDIGITSPRLVEPGSKETSVVWERMRTLGSNAMPPIAKHRVDEEGVALIGAWIDAM</sequence>
<reference evidence="2" key="1">
    <citation type="submission" date="2018-05" db="EMBL/GenBank/DDBJ databases">
        <authorList>
            <person name="Lanie J.A."/>
            <person name="Ng W.-L."/>
            <person name="Kazmierczak K.M."/>
            <person name="Andrzejewski T.M."/>
            <person name="Davidsen T.M."/>
            <person name="Wayne K.J."/>
            <person name="Tettelin H."/>
            <person name="Glass J.I."/>
            <person name="Rusch D."/>
            <person name="Podicherti R."/>
            <person name="Tsui H.-C.T."/>
            <person name="Winkler M.E."/>
        </authorList>
    </citation>
    <scope>NUCLEOTIDE SEQUENCE</scope>
</reference>
<dbReference type="Pfam" id="PF07995">
    <property type="entry name" value="GSDH"/>
    <property type="match status" value="1"/>
</dbReference>
<dbReference type="InterPro" id="IPR036280">
    <property type="entry name" value="Multihaem_cyt_sf"/>
</dbReference>
<name>A0A381S5F1_9ZZZZ</name>
<proteinExistence type="predicted"/>
<dbReference type="InterPro" id="IPR012938">
    <property type="entry name" value="Glc/Sorbosone_DH"/>
</dbReference>
<gene>
    <name evidence="2" type="ORF">METZ01_LOCUS51405</name>
</gene>
<dbReference type="Gene3D" id="2.120.10.30">
    <property type="entry name" value="TolB, C-terminal domain"/>
    <property type="match status" value="1"/>
</dbReference>
<dbReference type="InterPro" id="IPR011041">
    <property type="entry name" value="Quinoprot_gluc/sorb_DH_b-prop"/>
</dbReference>
<dbReference type="EMBL" id="UINC01002615">
    <property type="protein sequence ID" value="SUZ98551.1"/>
    <property type="molecule type" value="Genomic_DNA"/>
</dbReference>
<dbReference type="AlphaFoldDB" id="A0A381S5F1"/>
<evidence type="ECO:0000313" key="2">
    <source>
        <dbReference type="EMBL" id="SUZ98551.1"/>
    </source>
</evidence>
<dbReference type="SUPFAM" id="SSF50952">
    <property type="entry name" value="Soluble quinoprotein glucose dehydrogenase"/>
    <property type="match status" value="1"/>
</dbReference>
<accession>A0A381S5F1</accession>
<evidence type="ECO:0000259" key="1">
    <source>
        <dbReference type="Pfam" id="PF07995"/>
    </source>
</evidence>
<dbReference type="PANTHER" id="PTHR19328">
    <property type="entry name" value="HEDGEHOG-INTERACTING PROTEIN"/>
    <property type="match status" value="1"/>
</dbReference>